<feature type="transmembrane region" description="Helical" evidence="6">
    <location>
        <begin position="436"/>
        <end position="459"/>
    </location>
</feature>
<evidence type="ECO:0000259" key="7">
    <source>
        <dbReference type="Pfam" id="PF03772"/>
    </source>
</evidence>
<dbReference type="InterPro" id="IPR052159">
    <property type="entry name" value="Competence_DNA_uptake"/>
</dbReference>
<comment type="caution">
    <text evidence="9">The sequence shown here is derived from an EMBL/GenBank/DDBJ whole genome shotgun (WGS) entry which is preliminary data.</text>
</comment>
<dbReference type="Pfam" id="PF03772">
    <property type="entry name" value="Competence"/>
    <property type="match status" value="1"/>
</dbReference>
<dbReference type="EMBL" id="JACIGI010000015">
    <property type="protein sequence ID" value="MBB4286321.1"/>
    <property type="molecule type" value="Genomic_DNA"/>
</dbReference>
<name>A0A7W6WKH1_9PROT</name>
<dbReference type="RefSeq" id="WP_184435070.1">
    <property type="nucleotide sequence ID" value="NZ_JACIGI010000015.1"/>
</dbReference>
<evidence type="ECO:0000256" key="1">
    <source>
        <dbReference type="ARBA" id="ARBA00004651"/>
    </source>
</evidence>
<keyword evidence="3 6" id="KW-0812">Transmembrane</keyword>
<dbReference type="InterPro" id="IPR004477">
    <property type="entry name" value="ComEC_N"/>
</dbReference>
<feature type="domain" description="DUF4131" evidence="8">
    <location>
        <begin position="67"/>
        <end position="221"/>
    </location>
</feature>
<dbReference type="InterPro" id="IPR025405">
    <property type="entry name" value="DUF4131"/>
</dbReference>
<evidence type="ECO:0000313" key="10">
    <source>
        <dbReference type="Proteomes" id="UP000555728"/>
    </source>
</evidence>
<gene>
    <name evidence="9" type="ORF">GGD88_002050</name>
</gene>
<dbReference type="NCBIfam" id="TIGR00360">
    <property type="entry name" value="ComEC_N-term"/>
    <property type="match status" value="1"/>
</dbReference>
<accession>A0A7W6WKH1</accession>
<keyword evidence="2" id="KW-1003">Cell membrane</keyword>
<feature type="transmembrane region" description="Helical" evidence="6">
    <location>
        <begin position="502"/>
        <end position="524"/>
    </location>
</feature>
<feature type="transmembrane region" description="Helical" evidence="6">
    <location>
        <begin position="530"/>
        <end position="551"/>
    </location>
</feature>
<feature type="transmembrane region" description="Helical" evidence="6">
    <location>
        <begin position="330"/>
        <end position="347"/>
    </location>
</feature>
<dbReference type="AlphaFoldDB" id="A0A7W6WKH1"/>
<evidence type="ECO:0000256" key="2">
    <source>
        <dbReference type="ARBA" id="ARBA00022475"/>
    </source>
</evidence>
<keyword evidence="4 6" id="KW-1133">Transmembrane helix</keyword>
<sequence length="730" mass="75336">MAHHRHGRRPGAGPAPAAAAAHTGGMVWRAPVFALAATLEAERARWPLWLPVALGCGVAAYILPAVEPPRWAGAALAAGVLLLVLVARRAAWIGALLAALVAAAVGFVAAQERAHGIAAPVLAERLGPATVSGRVVLIEARGMARHRVTLADARVAGLDAARTPARVRLTLTRAPPPRPGAWIRTRAVLMPPPPPAAPGGYDFRRRAWFEGLGAVGFAVADWGPLDLAPAPTLADRLVAWREGARQTVADRLRAGLPGQPGALATALATGDRGAVPEPVLEAFRASGLAHLLAISGLHMSMIAALLFVGGRAGLALVPAWAARWDLKKPCAVLALAGTFAYLMLAGGNVPAQRAFLMTALVLAAVLLNRTAISPRLVAWAAVAVLLTQPHALLGPSFQMSFAAVLALVATWELAAPRLATAARPRRPLAWALARTVGLYLGGVLLTSLVAGLATMPFAAVHFNRVAVFGLAANMVAVPLMGLWVMPWLLATLLLLPLGLEGWALAPLAWGLEGVAGTAAAVAGWPGATRLVPAAPAWGLAVLVLGGLWLCLWRRPWRLLGLAAIAAGLASPWSRPLPDLVVNADARAIAVRAADGGLILSPGRADGFARAVWVERWGGASAESWPEPGSGTADGRLRCDPRGCVLAVGGVAVALAWHRAALAEDCARTAVVVTPVPVPAPESCAGPGWVVDRAALAAGGVHALWLADGTVRIETVTGTSGRRLWTGPPIP</sequence>
<feature type="transmembrane region" description="Helical" evidence="6">
    <location>
        <begin position="399"/>
        <end position="415"/>
    </location>
</feature>
<protein>
    <submittedName>
        <fullName evidence="9">Competence protein ComEC</fullName>
    </submittedName>
</protein>
<dbReference type="Proteomes" id="UP000555728">
    <property type="component" value="Unassembled WGS sequence"/>
</dbReference>
<dbReference type="Pfam" id="PF13567">
    <property type="entry name" value="DUF4131"/>
    <property type="match status" value="1"/>
</dbReference>
<evidence type="ECO:0000259" key="8">
    <source>
        <dbReference type="Pfam" id="PF13567"/>
    </source>
</evidence>
<evidence type="ECO:0000256" key="3">
    <source>
        <dbReference type="ARBA" id="ARBA00022692"/>
    </source>
</evidence>
<evidence type="ECO:0000256" key="4">
    <source>
        <dbReference type="ARBA" id="ARBA00022989"/>
    </source>
</evidence>
<dbReference type="GO" id="GO:0005886">
    <property type="term" value="C:plasma membrane"/>
    <property type="evidence" value="ECO:0007669"/>
    <property type="project" value="UniProtKB-SubCell"/>
</dbReference>
<evidence type="ECO:0000256" key="6">
    <source>
        <dbReference type="SAM" id="Phobius"/>
    </source>
</evidence>
<evidence type="ECO:0000256" key="5">
    <source>
        <dbReference type="ARBA" id="ARBA00023136"/>
    </source>
</evidence>
<reference evidence="9 10" key="1">
    <citation type="submission" date="2020-08" db="EMBL/GenBank/DDBJ databases">
        <title>Genome sequencing of Purple Non-Sulfur Bacteria from various extreme environments.</title>
        <authorList>
            <person name="Mayer M."/>
        </authorList>
    </citation>
    <scope>NUCLEOTIDE SEQUENCE [LARGE SCALE GENOMIC DNA]</scope>
    <source>
        <strain evidence="9 10">JA135</strain>
    </source>
</reference>
<feature type="transmembrane region" description="Helical" evidence="6">
    <location>
        <begin position="46"/>
        <end position="64"/>
    </location>
</feature>
<organism evidence="9 10">
    <name type="scientific">Roseospira goensis</name>
    <dbReference type="NCBI Taxonomy" id="391922"/>
    <lineage>
        <taxon>Bacteria</taxon>
        <taxon>Pseudomonadati</taxon>
        <taxon>Pseudomonadota</taxon>
        <taxon>Alphaproteobacteria</taxon>
        <taxon>Rhodospirillales</taxon>
        <taxon>Rhodospirillaceae</taxon>
        <taxon>Roseospira</taxon>
    </lineage>
</organism>
<feature type="transmembrane region" description="Helical" evidence="6">
    <location>
        <begin position="353"/>
        <end position="369"/>
    </location>
</feature>
<comment type="subcellular location">
    <subcellularLocation>
        <location evidence="1">Cell membrane</location>
        <topology evidence="1">Multi-pass membrane protein</topology>
    </subcellularLocation>
</comment>
<keyword evidence="10" id="KW-1185">Reference proteome</keyword>
<proteinExistence type="predicted"/>
<feature type="transmembrane region" description="Helical" evidence="6">
    <location>
        <begin position="70"/>
        <end position="87"/>
    </location>
</feature>
<evidence type="ECO:0000313" key="9">
    <source>
        <dbReference type="EMBL" id="MBB4286321.1"/>
    </source>
</evidence>
<dbReference type="PANTHER" id="PTHR30619">
    <property type="entry name" value="DNA INTERNALIZATION/COMPETENCE PROTEIN COMEC/REC2"/>
    <property type="match status" value="1"/>
</dbReference>
<feature type="transmembrane region" description="Helical" evidence="6">
    <location>
        <begin position="465"/>
        <end position="495"/>
    </location>
</feature>
<feature type="transmembrane region" description="Helical" evidence="6">
    <location>
        <begin position="92"/>
        <end position="110"/>
    </location>
</feature>
<dbReference type="PANTHER" id="PTHR30619:SF1">
    <property type="entry name" value="RECOMBINATION PROTEIN 2"/>
    <property type="match status" value="1"/>
</dbReference>
<feature type="domain" description="ComEC/Rec2-related protein" evidence="7">
    <location>
        <begin position="267"/>
        <end position="554"/>
    </location>
</feature>
<keyword evidence="5 6" id="KW-0472">Membrane</keyword>